<feature type="compositionally biased region" description="Basic and acidic residues" evidence="1">
    <location>
        <begin position="23"/>
        <end position="50"/>
    </location>
</feature>
<protein>
    <submittedName>
        <fullName evidence="2">Uncharacterized protein</fullName>
    </submittedName>
</protein>
<name>A0ABQ9XNG8_9EUKA</name>
<accession>A0ABQ9XNG8</accession>
<gene>
    <name evidence="2" type="ORF">BLNAU_11055</name>
</gene>
<organism evidence="2 3">
    <name type="scientific">Blattamonas nauphoetae</name>
    <dbReference type="NCBI Taxonomy" id="2049346"/>
    <lineage>
        <taxon>Eukaryota</taxon>
        <taxon>Metamonada</taxon>
        <taxon>Preaxostyla</taxon>
        <taxon>Oxymonadida</taxon>
        <taxon>Blattamonas</taxon>
    </lineage>
</organism>
<proteinExistence type="predicted"/>
<evidence type="ECO:0000313" key="2">
    <source>
        <dbReference type="EMBL" id="KAK2953953.1"/>
    </source>
</evidence>
<evidence type="ECO:0000313" key="3">
    <source>
        <dbReference type="Proteomes" id="UP001281761"/>
    </source>
</evidence>
<keyword evidence="3" id="KW-1185">Reference proteome</keyword>
<sequence>MLTTKQQTMCQIIEHATPSHSLRSCEDWPEHEHSCDEDDRRKEEDERMERNNSQLENKFQANEPPKFLSDKHHHIKSFKEASTYYQSLICFVKERNSLYLTDVTFYACRFLWYLSPASWYHFSPDDILYSLVPTSDGSCSGFAESIVILLTSSDKKLVKAALELLGGLLLKTSPVTSFDILATRLFNSLQYYYFEDDIHYSQTPYFSLMNVVTMVLKVAIPETTREICEKRSISIKSFQQTFIDKLLEPIEPFLDFFFPFRRVFEKEKKVLIFSNLLAATVELSLIQKHMAQLAMSYSLIALVFTDSLALFESHNVTVTLLQSVLHGVRRWLKQNPAVLKRGRRVVAKLREEGLTDEIELFLGAYRFSQWEDRLDHMAVDLIDNFGGNIHEYTY</sequence>
<feature type="region of interest" description="Disordered" evidence="1">
    <location>
        <begin position="22"/>
        <end position="56"/>
    </location>
</feature>
<evidence type="ECO:0000256" key="1">
    <source>
        <dbReference type="SAM" id="MobiDB-lite"/>
    </source>
</evidence>
<dbReference type="Proteomes" id="UP001281761">
    <property type="component" value="Unassembled WGS sequence"/>
</dbReference>
<dbReference type="EMBL" id="JARBJD010000084">
    <property type="protein sequence ID" value="KAK2953953.1"/>
    <property type="molecule type" value="Genomic_DNA"/>
</dbReference>
<comment type="caution">
    <text evidence="2">The sequence shown here is derived from an EMBL/GenBank/DDBJ whole genome shotgun (WGS) entry which is preliminary data.</text>
</comment>
<reference evidence="2 3" key="1">
    <citation type="journal article" date="2022" name="bioRxiv">
        <title>Genomics of Preaxostyla Flagellates Illuminates Evolutionary Transitions and the Path Towards Mitochondrial Loss.</title>
        <authorList>
            <person name="Novak L.V.F."/>
            <person name="Treitli S.C."/>
            <person name="Pyrih J."/>
            <person name="Halakuc P."/>
            <person name="Pipaliya S.V."/>
            <person name="Vacek V."/>
            <person name="Brzon O."/>
            <person name="Soukal P."/>
            <person name="Eme L."/>
            <person name="Dacks J.B."/>
            <person name="Karnkowska A."/>
            <person name="Elias M."/>
            <person name="Hampl V."/>
        </authorList>
    </citation>
    <scope>NUCLEOTIDE SEQUENCE [LARGE SCALE GENOMIC DNA]</scope>
    <source>
        <strain evidence="2">NAU3</strain>
        <tissue evidence="2">Gut</tissue>
    </source>
</reference>